<dbReference type="GO" id="GO:0003677">
    <property type="term" value="F:DNA binding"/>
    <property type="evidence" value="ECO:0007669"/>
    <property type="project" value="UniProtKB-UniRule"/>
</dbReference>
<sequence>MLRRLSGGAATVRSPLPPPPLALRRLLHMGSGDGGEGGAGEPESVAYRMSMVRRPTSVRKRGLTWNSCSLIGRLDAPVRPYNNSSDNYPSAYTFLSVSPSSPSPSSSSSNFTLSPPSQALPTSLAAEFFFVVTLQLKGELANVGLKHLKHNDLVYVSGFLRSYHKVSPSGDRYIFYQIHVKELNYVLDQNKKPQDDEDSVHPSPMLSATPKMLKEKRYIDRLHLWQVFFANPYEWWDNRQSKLWASSPDFKHKDTREKIWLQPDDPPWVRKQLELHDLEVAENGHKVNGRLLKNHDWKAQDFDYSDDEEVQHSVEA</sequence>
<evidence type="ECO:0000313" key="5">
    <source>
        <dbReference type="EMBL" id="CAM0152542.1"/>
    </source>
</evidence>
<dbReference type="SUPFAM" id="SSF50249">
    <property type="entry name" value="Nucleic acid-binding proteins"/>
    <property type="match status" value="1"/>
</dbReference>
<name>A0ABC9HG69_9POAL</name>
<accession>A0ABC9HG69</accession>
<organism evidence="5 6">
    <name type="scientific">Urochloa decumbens</name>
    <dbReference type="NCBI Taxonomy" id="240449"/>
    <lineage>
        <taxon>Eukaryota</taxon>
        <taxon>Viridiplantae</taxon>
        <taxon>Streptophyta</taxon>
        <taxon>Embryophyta</taxon>
        <taxon>Tracheophyta</taxon>
        <taxon>Spermatophyta</taxon>
        <taxon>Magnoliopsida</taxon>
        <taxon>Liliopsida</taxon>
        <taxon>Poales</taxon>
        <taxon>Poaceae</taxon>
        <taxon>PACMAD clade</taxon>
        <taxon>Panicoideae</taxon>
        <taxon>Panicodae</taxon>
        <taxon>Paniceae</taxon>
        <taxon>Melinidinae</taxon>
        <taxon>Urochloa</taxon>
    </lineage>
</organism>
<evidence type="ECO:0000256" key="2">
    <source>
        <dbReference type="PROSITE-ProRule" id="PRU00252"/>
    </source>
</evidence>
<dbReference type="EMBL" id="CAXIPR030003697">
    <property type="protein sequence ID" value="CAM0150750.1"/>
    <property type="molecule type" value="Genomic_DNA"/>
</dbReference>
<dbReference type="AlphaFoldDB" id="A0ABC9HG69"/>
<feature type="region of interest" description="Disordered" evidence="3">
    <location>
        <begin position="1"/>
        <end position="42"/>
    </location>
</feature>
<comment type="caution">
    <text evidence="5">The sequence shown here is derived from an EMBL/GenBank/DDBJ whole genome shotgun (WGS) entry which is preliminary data.</text>
</comment>
<dbReference type="EMBL" id="CAXIPR030005853">
    <property type="protein sequence ID" value="CAM0152542.1"/>
    <property type="molecule type" value="Genomic_DNA"/>
</dbReference>
<keyword evidence="1 2" id="KW-0238">DNA-binding</keyword>
<gene>
    <name evidence="4" type="ORF">URODEC1_LOCUS123797</name>
    <name evidence="5" type="ORF">URODEC1_LOCUS125348</name>
</gene>
<protein>
    <recommendedName>
        <fullName evidence="7">Protein OSB1, mitochondrial</fullName>
    </recommendedName>
</protein>
<dbReference type="PANTHER" id="PTHR10302">
    <property type="entry name" value="SINGLE-STRANDED DNA-BINDING PROTEIN"/>
    <property type="match status" value="1"/>
</dbReference>
<dbReference type="InterPro" id="IPR012340">
    <property type="entry name" value="NA-bd_OB-fold"/>
</dbReference>
<dbReference type="InterPro" id="IPR011344">
    <property type="entry name" value="ssDNA-bd"/>
</dbReference>
<dbReference type="InterPro" id="IPR000424">
    <property type="entry name" value="Primosome_PriB/ssb"/>
</dbReference>
<reference evidence="5 6" key="1">
    <citation type="submission" date="2024-10" db="EMBL/GenBank/DDBJ databases">
        <authorList>
            <person name="Ryan C."/>
        </authorList>
    </citation>
    <scope>NUCLEOTIDE SEQUENCE [LARGE SCALE GENOMIC DNA]</scope>
</reference>
<evidence type="ECO:0000256" key="3">
    <source>
        <dbReference type="SAM" id="MobiDB-lite"/>
    </source>
</evidence>
<evidence type="ECO:0008006" key="7">
    <source>
        <dbReference type="Google" id="ProtNLM"/>
    </source>
</evidence>
<evidence type="ECO:0000256" key="1">
    <source>
        <dbReference type="ARBA" id="ARBA00023125"/>
    </source>
</evidence>
<proteinExistence type="predicted"/>
<evidence type="ECO:0000313" key="4">
    <source>
        <dbReference type="EMBL" id="CAM0150750.1"/>
    </source>
</evidence>
<dbReference type="Proteomes" id="UP001497457">
    <property type="component" value="Unassembled WGS sequence"/>
</dbReference>
<keyword evidence="6" id="KW-1185">Reference proteome</keyword>
<dbReference type="PROSITE" id="PS50935">
    <property type="entry name" value="SSB"/>
    <property type="match status" value="1"/>
</dbReference>
<feature type="compositionally biased region" description="Gly residues" evidence="3">
    <location>
        <begin position="31"/>
        <end position="40"/>
    </location>
</feature>
<dbReference type="PANTHER" id="PTHR10302:SF18">
    <property type="entry name" value="PROTEIN OSB1, MITOCHONDRIAL"/>
    <property type="match status" value="1"/>
</dbReference>
<evidence type="ECO:0000313" key="6">
    <source>
        <dbReference type="Proteomes" id="UP001497457"/>
    </source>
</evidence>